<dbReference type="InterPro" id="IPR050146">
    <property type="entry name" value="Type-I_3-dehydroquinase"/>
</dbReference>
<dbReference type="FunFam" id="3.20.20.70:FF:000047">
    <property type="entry name" value="3-dehydroquinate dehydratase"/>
    <property type="match status" value="1"/>
</dbReference>
<proteinExistence type="inferred from homology"/>
<dbReference type="Pfam" id="PF01487">
    <property type="entry name" value="DHquinase_I"/>
    <property type="match status" value="1"/>
</dbReference>
<dbReference type="HAMAP" id="MF_00214">
    <property type="entry name" value="AroD"/>
    <property type="match status" value="1"/>
</dbReference>
<dbReference type="PANTHER" id="PTHR43699:SF1">
    <property type="entry name" value="3-DEHYDROQUINATE DEHYDRATASE"/>
    <property type="match status" value="1"/>
</dbReference>
<keyword evidence="4 5" id="KW-0704">Schiff base</keyword>
<dbReference type="InterPro" id="IPR001381">
    <property type="entry name" value="DHquinase_I"/>
</dbReference>
<dbReference type="GO" id="GO:0008652">
    <property type="term" value="P:amino acid biosynthetic process"/>
    <property type="evidence" value="ECO:0007669"/>
    <property type="project" value="UniProtKB-KW"/>
</dbReference>
<feature type="binding site" evidence="5">
    <location>
        <position position="235"/>
    </location>
    <ligand>
        <name>3-dehydroquinate</name>
        <dbReference type="ChEBI" id="CHEBI:32364"/>
    </ligand>
</feature>
<evidence type="ECO:0000313" key="7">
    <source>
        <dbReference type="Proteomes" id="UP000823910"/>
    </source>
</evidence>
<dbReference type="Proteomes" id="UP000823910">
    <property type="component" value="Unassembled WGS sequence"/>
</dbReference>
<evidence type="ECO:0000256" key="4">
    <source>
        <dbReference type="ARBA" id="ARBA00023270"/>
    </source>
</evidence>
<protein>
    <recommendedName>
        <fullName evidence="5">3-dehydroquinate dehydratase</fullName>
        <shortName evidence="5">3-dehydroquinase</shortName>
        <ecNumber evidence="5">4.2.1.10</ecNumber>
    </recommendedName>
    <alternativeName>
        <fullName evidence="5">Type I DHQase</fullName>
    </alternativeName>
    <alternativeName>
        <fullName evidence="5">Type I dehydroquinase</fullName>
        <shortName evidence="5">DHQ1</shortName>
    </alternativeName>
</protein>
<dbReference type="Gene3D" id="3.20.20.70">
    <property type="entry name" value="Aldolase class I"/>
    <property type="match status" value="1"/>
</dbReference>
<dbReference type="SUPFAM" id="SSF51569">
    <property type="entry name" value="Aldolase"/>
    <property type="match status" value="1"/>
</dbReference>
<comment type="similarity">
    <text evidence="5">Belongs to the type-I 3-dehydroquinase family.</text>
</comment>
<keyword evidence="3 5" id="KW-0456">Lyase</keyword>
<keyword evidence="2 5" id="KW-0057">Aromatic amino acid biosynthesis</keyword>
<reference evidence="6" key="2">
    <citation type="submission" date="2021-04" db="EMBL/GenBank/DDBJ databases">
        <authorList>
            <person name="Gilroy R."/>
        </authorList>
    </citation>
    <scope>NUCLEOTIDE SEQUENCE</scope>
    <source>
        <strain evidence="6">CHK180-15479</strain>
    </source>
</reference>
<comment type="caution">
    <text evidence="6">The sequence shown here is derived from an EMBL/GenBank/DDBJ whole genome shotgun (WGS) entry which is preliminary data.</text>
</comment>
<evidence type="ECO:0000313" key="6">
    <source>
        <dbReference type="EMBL" id="HJC04873.1"/>
    </source>
</evidence>
<keyword evidence="5" id="KW-0028">Amino-acid biosynthesis</keyword>
<evidence type="ECO:0000256" key="3">
    <source>
        <dbReference type="ARBA" id="ARBA00023239"/>
    </source>
</evidence>
<dbReference type="EC" id="4.2.1.10" evidence="5"/>
<evidence type="ECO:0000256" key="1">
    <source>
        <dbReference type="ARBA" id="ARBA00001864"/>
    </source>
</evidence>
<comment type="subunit">
    <text evidence="5">Homodimer.</text>
</comment>
<sequence length="252" mass="27586">MKAVKLRNLVLGEGIPKICVPFVGKNEKELMEEAGLCRESPADLVEWRADWLENDFVKGETGRILSLLRESLEERPLLFTYRRKAEGGNGGRSLPDYEALLTEMIETEQMDAVDVELSAGSDRVQRMIGKAHDRGVRVIVSKHDFSKTLSHEEILSSLRQMQELGADVAKIAMMPRSREDVLVLLSATAEASSVLDVPVITMSMGGQGLVSRLAGEVFGSCLTFGALQAPSAPGQIDAGELKQVLEVIHRAL</sequence>
<reference evidence="6" key="1">
    <citation type="journal article" date="2021" name="PeerJ">
        <title>Extensive microbial diversity within the chicken gut microbiome revealed by metagenomics and culture.</title>
        <authorList>
            <person name="Gilroy R."/>
            <person name="Ravi A."/>
            <person name="Getino M."/>
            <person name="Pursley I."/>
            <person name="Horton D.L."/>
            <person name="Alikhan N.F."/>
            <person name="Baker D."/>
            <person name="Gharbi K."/>
            <person name="Hall N."/>
            <person name="Watson M."/>
            <person name="Adriaenssens E.M."/>
            <person name="Foster-Nyarko E."/>
            <person name="Jarju S."/>
            <person name="Secka A."/>
            <person name="Antonio M."/>
            <person name="Oren A."/>
            <person name="Chaudhuri R.R."/>
            <person name="La Ragione R."/>
            <person name="Hildebrand F."/>
            <person name="Pallen M.J."/>
        </authorList>
    </citation>
    <scope>NUCLEOTIDE SEQUENCE</scope>
    <source>
        <strain evidence="6">CHK180-15479</strain>
    </source>
</reference>
<dbReference type="GO" id="GO:0046279">
    <property type="term" value="P:3,4-dihydroxybenzoate biosynthetic process"/>
    <property type="evidence" value="ECO:0007669"/>
    <property type="project" value="TreeGrafter"/>
</dbReference>
<feature type="active site" description="Proton donor/acceptor" evidence="5">
    <location>
        <position position="143"/>
    </location>
</feature>
<comment type="catalytic activity">
    <reaction evidence="1 5">
        <text>3-dehydroquinate = 3-dehydroshikimate + H2O</text>
        <dbReference type="Rhea" id="RHEA:21096"/>
        <dbReference type="ChEBI" id="CHEBI:15377"/>
        <dbReference type="ChEBI" id="CHEBI:16630"/>
        <dbReference type="ChEBI" id="CHEBI:32364"/>
        <dbReference type="EC" id="4.2.1.10"/>
    </reaction>
</comment>
<feature type="binding site" evidence="5">
    <location>
        <position position="82"/>
    </location>
    <ligand>
        <name>3-dehydroquinate</name>
        <dbReference type="ChEBI" id="CHEBI:32364"/>
    </ligand>
</feature>
<organism evidence="6 7">
    <name type="scientific">Candidatus Enterocloster excrementipullorum</name>
    <dbReference type="NCBI Taxonomy" id="2838559"/>
    <lineage>
        <taxon>Bacteria</taxon>
        <taxon>Bacillati</taxon>
        <taxon>Bacillota</taxon>
        <taxon>Clostridia</taxon>
        <taxon>Lachnospirales</taxon>
        <taxon>Lachnospiraceae</taxon>
        <taxon>Enterocloster</taxon>
    </lineage>
</organism>
<accession>A0A9D2MYM9</accession>
<feature type="binding site" evidence="5">
    <location>
        <position position="212"/>
    </location>
    <ligand>
        <name>3-dehydroquinate</name>
        <dbReference type="ChEBI" id="CHEBI:32364"/>
    </ligand>
</feature>
<dbReference type="GO" id="GO:0003855">
    <property type="term" value="F:3-dehydroquinate dehydratase activity"/>
    <property type="evidence" value="ECO:0007669"/>
    <property type="project" value="UniProtKB-UniRule"/>
</dbReference>
<comment type="pathway">
    <text evidence="5">Metabolic intermediate biosynthesis; chorismate biosynthesis; chorismate from D-erythrose 4-phosphate and phosphoenolpyruvate: step 3/7.</text>
</comment>
<dbReference type="EMBL" id="DWWT01000005">
    <property type="protein sequence ID" value="HJC04873.1"/>
    <property type="molecule type" value="Genomic_DNA"/>
</dbReference>
<feature type="binding site" evidence="5">
    <location>
        <begin position="46"/>
        <end position="48"/>
    </location>
    <ligand>
        <name>3-dehydroquinate</name>
        <dbReference type="ChEBI" id="CHEBI:32364"/>
    </ligand>
</feature>
<comment type="caution">
    <text evidence="5">Lacks conserved residue(s) required for the propagation of feature annotation.</text>
</comment>
<dbReference type="NCBIfam" id="TIGR01093">
    <property type="entry name" value="aroD"/>
    <property type="match status" value="1"/>
</dbReference>
<comment type="function">
    <text evidence="5">Involved in the third step of the chorismate pathway, which leads to the biosynthesis of aromatic amino acids. Catalyzes the cis-dehydration of 3-dehydroquinate (DHQ) and introduces the first double bond of the aromatic ring to yield 3-dehydroshikimate.</text>
</comment>
<dbReference type="PANTHER" id="PTHR43699">
    <property type="entry name" value="3-DEHYDROQUINATE DEHYDRATASE"/>
    <property type="match status" value="1"/>
</dbReference>
<feature type="binding site" evidence="5">
    <location>
        <position position="231"/>
    </location>
    <ligand>
        <name>3-dehydroquinate</name>
        <dbReference type="ChEBI" id="CHEBI:32364"/>
    </ligand>
</feature>
<dbReference type="AlphaFoldDB" id="A0A9D2MYM9"/>
<feature type="active site" description="Schiff-base intermediate with substrate" evidence="5">
    <location>
        <position position="170"/>
    </location>
</feature>
<dbReference type="InterPro" id="IPR013785">
    <property type="entry name" value="Aldolase_TIM"/>
</dbReference>
<evidence type="ECO:0000256" key="2">
    <source>
        <dbReference type="ARBA" id="ARBA00023141"/>
    </source>
</evidence>
<name>A0A9D2MYM9_9FIRM</name>
<dbReference type="GO" id="GO:0009073">
    <property type="term" value="P:aromatic amino acid family biosynthetic process"/>
    <property type="evidence" value="ECO:0007669"/>
    <property type="project" value="UniProtKB-KW"/>
</dbReference>
<dbReference type="CDD" id="cd00502">
    <property type="entry name" value="DHQase_I"/>
    <property type="match status" value="1"/>
</dbReference>
<dbReference type="GO" id="GO:0009423">
    <property type="term" value="P:chorismate biosynthetic process"/>
    <property type="evidence" value="ECO:0007669"/>
    <property type="project" value="UniProtKB-UniRule"/>
</dbReference>
<gene>
    <name evidence="5 6" type="primary">aroD</name>
    <name evidence="6" type="ORF">H9704_01750</name>
</gene>
<evidence type="ECO:0000256" key="5">
    <source>
        <dbReference type="HAMAP-Rule" id="MF_00214"/>
    </source>
</evidence>